<evidence type="ECO:0000313" key="1">
    <source>
        <dbReference type="EMBL" id="KAF2490757.1"/>
    </source>
</evidence>
<protein>
    <recommendedName>
        <fullName evidence="3">Nucleotidyl transferase AbiEii/AbiGii toxin family protein</fullName>
    </recommendedName>
</protein>
<dbReference type="SUPFAM" id="SSF81301">
    <property type="entry name" value="Nucleotidyltransferase"/>
    <property type="match status" value="1"/>
</dbReference>
<keyword evidence="2" id="KW-1185">Reference proteome</keyword>
<dbReference type="EMBL" id="MU004196">
    <property type="protein sequence ID" value="KAF2490757.1"/>
    <property type="molecule type" value="Genomic_DNA"/>
</dbReference>
<gene>
    <name evidence="1" type="ORF">BU16DRAFT_565687</name>
</gene>
<dbReference type="Proteomes" id="UP000799750">
    <property type="component" value="Unassembled WGS sequence"/>
</dbReference>
<proteinExistence type="predicted"/>
<reference evidence="1" key="1">
    <citation type="journal article" date="2020" name="Stud. Mycol.">
        <title>101 Dothideomycetes genomes: a test case for predicting lifestyles and emergence of pathogens.</title>
        <authorList>
            <person name="Haridas S."/>
            <person name="Albert R."/>
            <person name="Binder M."/>
            <person name="Bloem J."/>
            <person name="Labutti K."/>
            <person name="Salamov A."/>
            <person name="Andreopoulos B."/>
            <person name="Baker S."/>
            <person name="Barry K."/>
            <person name="Bills G."/>
            <person name="Bluhm B."/>
            <person name="Cannon C."/>
            <person name="Castanera R."/>
            <person name="Culley D."/>
            <person name="Daum C."/>
            <person name="Ezra D."/>
            <person name="Gonzalez J."/>
            <person name="Henrissat B."/>
            <person name="Kuo A."/>
            <person name="Liang C."/>
            <person name="Lipzen A."/>
            <person name="Lutzoni F."/>
            <person name="Magnuson J."/>
            <person name="Mondo S."/>
            <person name="Nolan M."/>
            <person name="Ohm R."/>
            <person name="Pangilinan J."/>
            <person name="Park H.-J."/>
            <person name="Ramirez L."/>
            <person name="Alfaro M."/>
            <person name="Sun H."/>
            <person name="Tritt A."/>
            <person name="Yoshinaga Y."/>
            <person name="Zwiers L.-H."/>
            <person name="Turgeon B."/>
            <person name="Goodwin S."/>
            <person name="Spatafora J."/>
            <person name="Crous P."/>
            <person name="Grigoriev I."/>
        </authorList>
    </citation>
    <scope>NUCLEOTIDE SEQUENCE</scope>
    <source>
        <strain evidence="1">CBS 269.34</strain>
    </source>
</reference>
<dbReference type="InterPro" id="IPR043519">
    <property type="entry name" value="NT_sf"/>
</dbReference>
<organism evidence="1 2">
    <name type="scientific">Lophium mytilinum</name>
    <dbReference type="NCBI Taxonomy" id="390894"/>
    <lineage>
        <taxon>Eukaryota</taxon>
        <taxon>Fungi</taxon>
        <taxon>Dikarya</taxon>
        <taxon>Ascomycota</taxon>
        <taxon>Pezizomycotina</taxon>
        <taxon>Dothideomycetes</taxon>
        <taxon>Pleosporomycetidae</taxon>
        <taxon>Mytilinidiales</taxon>
        <taxon>Mytilinidiaceae</taxon>
        <taxon>Lophium</taxon>
    </lineage>
</organism>
<name>A0A6A6QGZ9_9PEZI</name>
<sequence length="215" mass="23859">MAQPNLQPGTYTYEHMPALQTMTRVFQANNIAFAIMGGFALKLRGSTRDTRDVDIALGCTMQRLIEVLSAQPRIRRPAGPTSGVMRVFVKVGGQLTPGIPELWVMVDLILRGSLGAPDNPQTASETVSVTTSVGPKQYLVLDILNTMISKLGAFFARGAINDYNDLVFLILRYAEQIYAIRAQLNQAHRQHFVTTYARTNQENRVRRVKHTLGVA</sequence>
<evidence type="ECO:0000313" key="2">
    <source>
        <dbReference type="Proteomes" id="UP000799750"/>
    </source>
</evidence>
<evidence type="ECO:0008006" key="3">
    <source>
        <dbReference type="Google" id="ProtNLM"/>
    </source>
</evidence>
<accession>A0A6A6QGZ9</accession>
<dbReference type="Gene3D" id="3.30.460.40">
    <property type="match status" value="1"/>
</dbReference>
<dbReference type="OrthoDB" id="10066232at2759"/>
<dbReference type="AlphaFoldDB" id="A0A6A6QGZ9"/>